<protein>
    <submittedName>
        <fullName evidence="1">Uncharacterized protein</fullName>
    </submittedName>
</protein>
<reference evidence="1" key="1">
    <citation type="submission" date="2018-05" db="EMBL/GenBank/DDBJ databases">
        <authorList>
            <person name="Lanie J.A."/>
            <person name="Ng W.-L."/>
            <person name="Kazmierczak K.M."/>
            <person name="Andrzejewski T.M."/>
            <person name="Davidsen T.M."/>
            <person name="Wayne K.J."/>
            <person name="Tettelin H."/>
            <person name="Glass J.I."/>
            <person name="Rusch D."/>
            <person name="Podicherti R."/>
            <person name="Tsui H.-C.T."/>
            <person name="Winkler M.E."/>
        </authorList>
    </citation>
    <scope>NUCLEOTIDE SEQUENCE</scope>
</reference>
<dbReference type="AlphaFoldDB" id="A0A381VRM4"/>
<evidence type="ECO:0000313" key="1">
    <source>
        <dbReference type="EMBL" id="SVA42277.1"/>
    </source>
</evidence>
<sequence>MRIWTAVIDAADIPKHIIYQYEYKDCAIFNKAVKDLK</sequence>
<accession>A0A381VRM4</accession>
<gene>
    <name evidence="1" type="ORF">METZ01_LOCUS95131</name>
</gene>
<proteinExistence type="predicted"/>
<name>A0A381VRM4_9ZZZZ</name>
<organism evidence="1">
    <name type="scientific">marine metagenome</name>
    <dbReference type="NCBI Taxonomy" id="408172"/>
    <lineage>
        <taxon>unclassified sequences</taxon>
        <taxon>metagenomes</taxon>
        <taxon>ecological metagenomes</taxon>
    </lineage>
</organism>
<dbReference type="EMBL" id="UINC01009424">
    <property type="protein sequence ID" value="SVA42277.1"/>
    <property type="molecule type" value="Genomic_DNA"/>
</dbReference>